<dbReference type="EMBL" id="JAWWNJ010000086">
    <property type="protein sequence ID" value="KAK7000856.1"/>
    <property type="molecule type" value="Genomic_DNA"/>
</dbReference>
<comment type="caution">
    <text evidence="1">The sequence shown here is derived from an EMBL/GenBank/DDBJ whole genome shotgun (WGS) entry which is preliminary data.</text>
</comment>
<name>A0AAW0A5F3_9AGAR</name>
<accession>A0AAW0A5F3</accession>
<gene>
    <name evidence="1" type="ORF">R3P38DRAFT_2796675</name>
</gene>
<protein>
    <submittedName>
        <fullName evidence="1">Uncharacterized protein</fullName>
    </submittedName>
</protein>
<evidence type="ECO:0000313" key="2">
    <source>
        <dbReference type="Proteomes" id="UP001362999"/>
    </source>
</evidence>
<organism evidence="1 2">
    <name type="scientific">Favolaschia claudopus</name>
    <dbReference type="NCBI Taxonomy" id="2862362"/>
    <lineage>
        <taxon>Eukaryota</taxon>
        <taxon>Fungi</taxon>
        <taxon>Dikarya</taxon>
        <taxon>Basidiomycota</taxon>
        <taxon>Agaricomycotina</taxon>
        <taxon>Agaricomycetes</taxon>
        <taxon>Agaricomycetidae</taxon>
        <taxon>Agaricales</taxon>
        <taxon>Marasmiineae</taxon>
        <taxon>Mycenaceae</taxon>
        <taxon>Favolaschia</taxon>
    </lineage>
</organism>
<reference evidence="1 2" key="1">
    <citation type="journal article" date="2024" name="J Genomics">
        <title>Draft genome sequencing and assembly of Favolaschia claudopus CIRM-BRFM 2984 isolated from oak limbs.</title>
        <authorList>
            <person name="Navarro D."/>
            <person name="Drula E."/>
            <person name="Chaduli D."/>
            <person name="Cazenave R."/>
            <person name="Ahrendt S."/>
            <person name="Wang J."/>
            <person name="Lipzen A."/>
            <person name="Daum C."/>
            <person name="Barry K."/>
            <person name="Grigoriev I.V."/>
            <person name="Favel A."/>
            <person name="Rosso M.N."/>
            <person name="Martin F."/>
        </authorList>
    </citation>
    <scope>NUCLEOTIDE SEQUENCE [LARGE SCALE GENOMIC DNA]</scope>
    <source>
        <strain evidence="1 2">CIRM-BRFM 2984</strain>
    </source>
</reference>
<sequence>MKKRNIATSQKHPAQLPILMRTASSSTASQRVGYWTFTPTRHPEVDESNILPESSVRSRSFTTRKRLAQQIEDPVEESDSVKAKKSRALGYTRLAPAAQRLLIGNGMQTSL</sequence>
<evidence type="ECO:0000313" key="1">
    <source>
        <dbReference type="EMBL" id="KAK7000856.1"/>
    </source>
</evidence>
<dbReference type="AlphaFoldDB" id="A0AAW0A5F3"/>
<keyword evidence="2" id="KW-1185">Reference proteome</keyword>
<dbReference type="Proteomes" id="UP001362999">
    <property type="component" value="Unassembled WGS sequence"/>
</dbReference>
<proteinExistence type="predicted"/>